<reference evidence="2" key="1">
    <citation type="submission" date="2022-03" db="EMBL/GenBank/DDBJ databases">
        <authorList>
            <person name="Brunel B."/>
        </authorList>
    </citation>
    <scope>NUCLEOTIDE SEQUENCE</scope>
    <source>
        <strain evidence="2">STM4922sample</strain>
    </source>
</reference>
<dbReference type="Proteomes" id="UP001152604">
    <property type="component" value="Unassembled WGS sequence"/>
</dbReference>
<gene>
    <name evidence="2" type="ORF">MES4922_10105</name>
</gene>
<evidence type="ECO:0000313" key="3">
    <source>
        <dbReference type="Proteomes" id="UP001152604"/>
    </source>
</evidence>
<organism evidence="2 3">
    <name type="scientific">Mesorhizobium ventifaucium</name>
    <dbReference type="NCBI Taxonomy" id="666020"/>
    <lineage>
        <taxon>Bacteria</taxon>
        <taxon>Pseudomonadati</taxon>
        <taxon>Pseudomonadota</taxon>
        <taxon>Alphaproteobacteria</taxon>
        <taxon>Hyphomicrobiales</taxon>
        <taxon>Phyllobacteriaceae</taxon>
        <taxon>Mesorhizobium</taxon>
    </lineage>
</organism>
<dbReference type="EMBL" id="CAKXZS010000001">
    <property type="protein sequence ID" value="CAH2394192.1"/>
    <property type="molecule type" value="Genomic_DNA"/>
</dbReference>
<proteinExistence type="predicted"/>
<keyword evidence="3" id="KW-1185">Reference proteome</keyword>
<protein>
    <recommendedName>
        <fullName evidence="1">DDE domain-containing protein</fullName>
    </recommendedName>
</protein>
<dbReference type="InterPro" id="IPR032874">
    <property type="entry name" value="DDE_dom"/>
</dbReference>
<name>A0ABN8JAW1_9HYPH</name>
<feature type="domain" description="DDE" evidence="1">
    <location>
        <begin position="11"/>
        <end position="86"/>
    </location>
</feature>
<dbReference type="Pfam" id="PF13610">
    <property type="entry name" value="DDE_Tnp_IS240"/>
    <property type="match status" value="1"/>
</dbReference>
<comment type="caution">
    <text evidence="2">The sequence shown here is derived from an EMBL/GenBank/DDBJ whole genome shotgun (WGS) entry which is preliminary data.</text>
</comment>
<evidence type="ECO:0000313" key="2">
    <source>
        <dbReference type="EMBL" id="CAH2394192.1"/>
    </source>
</evidence>
<accession>A0ABN8JAW1</accession>
<evidence type="ECO:0000259" key="1">
    <source>
        <dbReference type="Pfam" id="PF13610"/>
    </source>
</evidence>
<sequence length="204" mass="23329">MPSTASATWSEFFFSEHRDLPAAKRFFRKALERHGRPDRIVIDGSPTNHEAIISCDAEHRLRNRSRRALKPIRIRKSKYLNNRIEQFAPRKMASAWGAQLRMTLAALPAHSGNEARAAFLRLSTVRHSRTTVLIAASSWWTARASWFNDRRTSSGPKPNSRCRDRRLSASVKFFDVLGFEVADHLLDNGLMMPRRRGQATRNGC</sequence>